<accession>A0A3A6QSN2</accession>
<keyword evidence="3" id="KW-1185">Reference proteome</keyword>
<dbReference type="SUPFAM" id="SSF143011">
    <property type="entry name" value="RelE-like"/>
    <property type="match status" value="1"/>
</dbReference>
<dbReference type="EMBL" id="QMDW01000002">
    <property type="protein sequence ID" value="RJX51517.1"/>
    <property type="molecule type" value="Genomic_DNA"/>
</dbReference>
<dbReference type="InterPro" id="IPR035093">
    <property type="entry name" value="RelE/ParE_toxin_dom_sf"/>
</dbReference>
<dbReference type="Gene3D" id="3.30.2310.20">
    <property type="entry name" value="RelE-like"/>
    <property type="match status" value="1"/>
</dbReference>
<name>A0A3A6QSN2_9EURY</name>
<dbReference type="AlphaFoldDB" id="A0A3A6QSN2"/>
<proteinExistence type="predicted"/>
<protein>
    <submittedName>
        <fullName evidence="2">Type II toxin-antitoxin system RelE/ParE family toxin</fullName>
    </submittedName>
</protein>
<dbReference type="RefSeq" id="WP_120083065.1">
    <property type="nucleotide sequence ID" value="NZ_QMDW01000002.1"/>
</dbReference>
<dbReference type="OrthoDB" id="258366at2157"/>
<gene>
    <name evidence="2" type="ORF">DP106_02170</name>
</gene>
<dbReference type="InterPro" id="IPR007712">
    <property type="entry name" value="RelE/ParE_toxin"/>
</dbReference>
<dbReference type="Proteomes" id="UP000281564">
    <property type="component" value="Unassembled WGS sequence"/>
</dbReference>
<evidence type="ECO:0000256" key="1">
    <source>
        <dbReference type="ARBA" id="ARBA00022649"/>
    </source>
</evidence>
<keyword evidence="1" id="KW-1277">Toxin-antitoxin system</keyword>
<dbReference type="Pfam" id="PF05016">
    <property type="entry name" value="ParE_toxin"/>
    <property type="match status" value="1"/>
</dbReference>
<evidence type="ECO:0000313" key="3">
    <source>
        <dbReference type="Proteomes" id="UP000281564"/>
    </source>
</evidence>
<evidence type="ECO:0000313" key="2">
    <source>
        <dbReference type="EMBL" id="RJX51517.1"/>
    </source>
</evidence>
<comment type="caution">
    <text evidence="2">The sequence shown here is derived from an EMBL/GenBank/DDBJ whole genome shotgun (WGS) entry which is preliminary data.</text>
</comment>
<sequence length="113" mass="13194">MPRAPTELTVLQSAQDDLADIQQHNPDHAARILNKINDWSEKIQWGRVPQQHLTYLTGSDQYNFYRERVGNAGYRAVYEISGDRMTVVGIVPKGEKTYDLAEFRRRMDQRTRE</sequence>
<reference evidence="2 3" key="1">
    <citation type="submission" date="2018-06" db="EMBL/GenBank/DDBJ databases">
        <title>Halonotius sp. F13-13 a new haloarchaeeon isolated from a solar saltern from Isla Cristina, Huelva, Spain.</title>
        <authorList>
            <person name="Duran-Viseras A."/>
            <person name="Sanchez-Porro C."/>
            <person name="Ventosa A."/>
        </authorList>
    </citation>
    <scope>NUCLEOTIDE SEQUENCE [LARGE SCALE GENOMIC DNA]</scope>
    <source>
        <strain evidence="2 3">CECT 7525</strain>
    </source>
</reference>
<organism evidence="2 3">
    <name type="scientific">Halonotius pteroides</name>
    <dbReference type="NCBI Taxonomy" id="268735"/>
    <lineage>
        <taxon>Archaea</taxon>
        <taxon>Methanobacteriati</taxon>
        <taxon>Methanobacteriota</taxon>
        <taxon>Stenosarchaea group</taxon>
        <taxon>Halobacteria</taxon>
        <taxon>Halobacteriales</taxon>
        <taxon>Haloferacaceae</taxon>
        <taxon>Halonotius</taxon>
    </lineage>
</organism>